<comment type="caution">
    <text evidence="2">The sequence shown here is derived from an EMBL/GenBank/DDBJ whole genome shotgun (WGS) entry which is preliminary data.</text>
</comment>
<dbReference type="EMBL" id="MSIE01000024">
    <property type="protein sequence ID" value="OLF16835.1"/>
    <property type="molecule type" value="Genomic_DNA"/>
</dbReference>
<evidence type="ECO:0000313" key="3">
    <source>
        <dbReference type="Proteomes" id="UP000185596"/>
    </source>
</evidence>
<name>A0A1Q8CR47_9PSEU</name>
<proteinExistence type="predicted"/>
<evidence type="ECO:0008006" key="4">
    <source>
        <dbReference type="Google" id="ProtNLM"/>
    </source>
</evidence>
<evidence type="ECO:0000313" key="2">
    <source>
        <dbReference type="EMBL" id="OLF16835.1"/>
    </source>
</evidence>
<gene>
    <name evidence="2" type="ORF">BU204_14060</name>
</gene>
<reference evidence="2 3" key="1">
    <citation type="submission" date="2016-12" db="EMBL/GenBank/DDBJ databases">
        <title>The draft genome sequence of Actinophytocola sp. 11-183.</title>
        <authorList>
            <person name="Wang W."/>
            <person name="Yuan L."/>
        </authorList>
    </citation>
    <scope>NUCLEOTIDE SEQUENCE [LARGE SCALE GENOMIC DNA]</scope>
    <source>
        <strain evidence="2 3">11-183</strain>
    </source>
</reference>
<dbReference type="InterPro" id="IPR036894">
    <property type="entry name" value="YbaB-like_sf"/>
</dbReference>
<dbReference type="Gene3D" id="3.30.1310.10">
    <property type="entry name" value="Nucleoid-associated protein YbaB-like domain"/>
    <property type="match status" value="1"/>
</dbReference>
<dbReference type="Pfam" id="PF02575">
    <property type="entry name" value="YbaB_DNA_bd"/>
    <property type="match status" value="1"/>
</dbReference>
<evidence type="ECO:0000256" key="1">
    <source>
        <dbReference type="SAM" id="MobiDB-lite"/>
    </source>
</evidence>
<keyword evidence="3" id="KW-1185">Reference proteome</keyword>
<dbReference type="Proteomes" id="UP000185596">
    <property type="component" value="Unassembled WGS sequence"/>
</dbReference>
<dbReference type="RefSeq" id="WP_075126108.1">
    <property type="nucleotide sequence ID" value="NZ_MSIE01000024.1"/>
</dbReference>
<feature type="region of interest" description="Disordered" evidence="1">
    <location>
        <begin position="109"/>
        <end position="182"/>
    </location>
</feature>
<dbReference type="AlphaFoldDB" id="A0A1Q8CR47"/>
<dbReference type="InterPro" id="IPR004401">
    <property type="entry name" value="YbaB/EbfC"/>
</dbReference>
<organism evidence="2 3">
    <name type="scientific">Actinophytocola xanthii</name>
    <dbReference type="NCBI Taxonomy" id="1912961"/>
    <lineage>
        <taxon>Bacteria</taxon>
        <taxon>Bacillati</taxon>
        <taxon>Actinomycetota</taxon>
        <taxon>Actinomycetes</taxon>
        <taxon>Pseudonocardiales</taxon>
        <taxon>Pseudonocardiaceae</taxon>
    </lineage>
</organism>
<sequence length="182" mass="18790">MSYESYRVDQLEAAAAELNDQVDTLADALAGTECTATAEGITVTVNLEGRLTGLRLPPEATSRPPRTLAAQILQLSREAAATALAEATAALPRSLQALLAPVLLGDPADPQAHPPLGGSAVTDAPAGNRGSPTSPADADAPAHPEDAASPGRRASIDDLEDFSQLQTWSLPTDPTRPRRPTG</sequence>
<accession>A0A1Q8CR47</accession>
<dbReference type="GO" id="GO:0003677">
    <property type="term" value="F:DNA binding"/>
    <property type="evidence" value="ECO:0007669"/>
    <property type="project" value="InterPro"/>
</dbReference>
<protein>
    <recommendedName>
        <fullName evidence="4">YbaB/EbfC family DNA-binding protein</fullName>
    </recommendedName>
</protein>
<dbReference type="STRING" id="1912961.BU204_14060"/>